<keyword evidence="2" id="KW-0547">Nucleotide-binding</keyword>
<dbReference type="Gene3D" id="3.40.50.300">
    <property type="entry name" value="P-loop containing nucleotide triphosphate hydrolases"/>
    <property type="match status" value="1"/>
</dbReference>
<reference evidence="6 7" key="1">
    <citation type="submission" date="2021-03" db="EMBL/GenBank/DDBJ databases">
        <title>Genomic and phenotypic characterization of Chloracidobacterium isolates provides evidence for multiple species.</title>
        <authorList>
            <person name="Saini M.K."/>
            <person name="Costas A.M.G."/>
            <person name="Tank M."/>
            <person name="Bryant D.A."/>
        </authorList>
    </citation>
    <scope>NUCLEOTIDE SEQUENCE [LARGE SCALE GENOMIC DNA]</scope>
    <source>
        <strain evidence="6 7">BV2-C</strain>
    </source>
</reference>
<dbReference type="InterPro" id="IPR000719">
    <property type="entry name" value="Prot_kinase_dom"/>
</dbReference>
<dbReference type="Pfam" id="PF14516">
    <property type="entry name" value="AAA_35"/>
    <property type="match status" value="1"/>
</dbReference>
<dbReference type="InterPro" id="IPR027417">
    <property type="entry name" value="P-loop_NTPase"/>
</dbReference>
<dbReference type="InterPro" id="IPR011009">
    <property type="entry name" value="Kinase-like_dom_sf"/>
</dbReference>
<dbReference type="RefSeq" id="WP_211428653.1">
    <property type="nucleotide sequence ID" value="NZ_CP072648.1"/>
</dbReference>
<keyword evidence="3" id="KW-0418">Kinase</keyword>
<evidence type="ECO:0000256" key="4">
    <source>
        <dbReference type="ARBA" id="ARBA00022840"/>
    </source>
</evidence>
<keyword evidence="4" id="KW-0067">ATP-binding</keyword>
<dbReference type="Pfam" id="PF00069">
    <property type="entry name" value="Pkinase"/>
    <property type="match status" value="1"/>
</dbReference>
<dbReference type="PANTHER" id="PTHR43289:SF34">
    <property type="entry name" value="SERINE_THREONINE-PROTEIN KINASE YBDM-RELATED"/>
    <property type="match status" value="1"/>
</dbReference>
<organism evidence="6 7">
    <name type="scientific">Chloracidobacterium validum</name>
    <dbReference type="NCBI Taxonomy" id="2821543"/>
    <lineage>
        <taxon>Bacteria</taxon>
        <taxon>Pseudomonadati</taxon>
        <taxon>Acidobacteriota</taxon>
        <taxon>Terriglobia</taxon>
        <taxon>Terriglobales</taxon>
        <taxon>Acidobacteriaceae</taxon>
        <taxon>Chloracidobacterium</taxon>
    </lineage>
</organism>
<evidence type="ECO:0000313" key="7">
    <source>
        <dbReference type="Proteomes" id="UP000676506"/>
    </source>
</evidence>
<dbReference type="EMBL" id="CP072648">
    <property type="protein sequence ID" value="QUW02762.1"/>
    <property type="molecule type" value="Genomic_DNA"/>
</dbReference>
<evidence type="ECO:0000313" key="6">
    <source>
        <dbReference type="EMBL" id="QUW02762.1"/>
    </source>
</evidence>
<keyword evidence="1" id="KW-0808">Transferase</keyword>
<dbReference type="Gene3D" id="1.10.510.10">
    <property type="entry name" value="Transferase(Phosphotransferase) domain 1"/>
    <property type="match status" value="1"/>
</dbReference>
<proteinExistence type="predicted"/>
<dbReference type="PROSITE" id="PS00108">
    <property type="entry name" value="PROTEIN_KINASE_ST"/>
    <property type="match status" value="1"/>
</dbReference>
<dbReference type="Proteomes" id="UP000676506">
    <property type="component" value="Chromosome 1"/>
</dbReference>
<dbReference type="InterPro" id="IPR008271">
    <property type="entry name" value="Ser/Thr_kinase_AS"/>
</dbReference>
<dbReference type="SMART" id="SM00220">
    <property type="entry name" value="S_TKc"/>
    <property type="match status" value="1"/>
</dbReference>
<dbReference type="SUPFAM" id="SSF56112">
    <property type="entry name" value="Protein kinase-like (PK-like)"/>
    <property type="match status" value="1"/>
</dbReference>
<dbReference type="SUPFAM" id="SSF52540">
    <property type="entry name" value="P-loop containing nucleoside triphosphate hydrolases"/>
    <property type="match status" value="1"/>
</dbReference>
<name>A0ABX8B8I6_9BACT</name>
<protein>
    <submittedName>
        <fullName evidence="6">AAA-like domain-containing protein</fullName>
    </submittedName>
</protein>
<feature type="domain" description="Protein kinase" evidence="5">
    <location>
        <begin position="17"/>
        <end position="304"/>
    </location>
</feature>
<dbReference type="PANTHER" id="PTHR43289">
    <property type="entry name" value="MITOGEN-ACTIVATED PROTEIN KINASE KINASE KINASE 20-RELATED"/>
    <property type="match status" value="1"/>
</dbReference>
<evidence type="ECO:0000256" key="3">
    <source>
        <dbReference type="ARBA" id="ARBA00022777"/>
    </source>
</evidence>
<keyword evidence="7" id="KW-1185">Reference proteome</keyword>
<dbReference type="Gene3D" id="3.30.200.20">
    <property type="entry name" value="Phosphorylase Kinase, domain 1"/>
    <property type="match status" value="1"/>
</dbReference>
<accession>A0ABX8B8I6</accession>
<dbReference type="PROSITE" id="PS50011">
    <property type="entry name" value="PROTEIN_KINASE_DOM"/>
    <property type="match status" value="1"/>
</dbReference>
<sequence>MLPLERINGQYLIGERYLIERKLGAGGIGTVYLAQDFFDPRNPTISRKVALKLLHPNASHYLRRKFEQEKEALSRIRHPYVVEVLDAGEIDSETPWFAMQYVEGLSLRDAMMTLIKPGSGLHFQLVGRWLRQLGQAISAAHAVGVLHRDLKPENVMLQMVTEGEYQVKIIDFGIAKIQDSQLDEGGSQTLDGGASNQVVGTVVYMAPEQITGQTSPASDIYTIGVIAYELLTGALPFSTTPNSVAAQLFEMNRKQSQGGFTPPTGLNPQIPQAASDLICKSLNFNPANRPSSANFFGEELERLLNGIARTAELEHQAETAVRLPAPVSRQLAELIEPGGAVGLGSNFYILRDSDNELIQSVQRRDSIVLIKGARQMGKTSLLARGLKEARSFKVKVALTDFQKLSSEDFASPENFFKEIGSILADALNLEADPSMNWNSRRGPTINFERFLRREILEKIDAPLVWGIDEADRLFGYPFASEVFGLFRSWHNERALDPDCPWSRLTLLISYATEAHLFISDMNQSPFNVGTRISMEDFHFGQLQELNQRYGEPFTNPDILLRFHQLTGGQPYLSQKGLYELAKSRYTQESLLEKADSDEGPFGDHLRRLALSLRQEPELLESVRSVIKSQGALAPNLFFRLRSSGVLVGDNPSNAKLRCELYHRYLNSQF</sequence>
<dbReference type="CDD" id="cd14014">
    <property type="entry name" value="STKc_PknB_like"/>
    <property type="match status" value="1"/>
</dbReference>
<evidence type="ECO:0000259" key="5">
    <source>
        <dbReference type="PROSITE" id="PS50011"/>
    </source>
</evidence>
<evidence type="ECO:0000256" key="1">
    <source>
        <dbReference type="ARBA" id="ARBA00022679"/>
    </source>
</evidence>
<gene>
    <name evidence="6" type="ORF">J8C06_10560</name>
</gene>
<evidence type="ECO:0000256" key="2">
    <source>
        <dbReference type="ARBA" id="ARBA00022741"/>
    </source>
</evidence>